<proteinExistence type="predicted"/>
<feature type="compositionally biased region" description="Polar residues" evidence="2">
    <location>
        <begin position="527"/>
        <end position="541"/>
    </location>
</feature>
<protein>
    <submittedName>
        <fullName evidence="3">Uncharacterized protein</fullName>
    </submittedName>
</protein>
<feature type="compositionally biased region" description="Low complexity" evidence="2">
    <location>
        <begin position="484"/>
        <end position="506"/>
    </location>
</feature>
<feature type="region of interest" description="Disordered" evidence="2">
    <location>
        <begin position="13"/>
        <end position="61"/>
    </location>
</feature>
<keyword evidence="4" id="KW-1185">Reference proteome</keyword>
<keyword evidence="1" id="KW-0175">Coiled coil</keyword>
<reference evidence="3 4" key="1">
    <citation type="submission" date="2016-03" db="EMBL/GenBank/DDBJ databases">
        <title>Trachymyrmex septentrionalis WGS genome.</title>
        <authorList>
            <person name="Nygaard S."/>
            <person name="Hu H."/>
            <person name="Boomsma J."/>
            <person name="Zhang G."/>
        </authorList>
    </citation>
    <scope>NUCLEOTIDE SEQUENCE [LARGE SCALE GENOMIC DNA]</scope>
    <source>
        <strain evidence="3">Tsep2-gDNA-1</strain>
        <tissue evidence="3">Whole body</tissue>
    </source>
</reference>
<feature type="compositionally biased region" description="Low complexity" evidence="2">
    <location>
        <begin position="130"/>
        <end position="148"/>
    </location>
</feature>
<feature type="coiled-coil region" evidence="1">
    <location>
        <begin position="1143"/>
        <end position="1177"/>
    </location>
</feature>
<feature type="compositionally biased region" description="Basic and acidic residues" evidence="2">
    <location>
        <begin position="687"/>
        <end position="697"/>
    </location>
</feature>
<evidence type="ECO:0000313" key="4">
    <source>
        <dbReference type="Proteomes" id="UP000078541"/>
    </source>
</evidence>
<evidence type="ECO:0000313" key="3">
    <source>
        <dbReference type="EMBL" id="KYN32461.1"/>
    </source>
</evidence>
<feature type="compositionally biased region" description="Basic and acidic residues" evidence="2">
    <location>
        <begin position="1051"/>
        <end position="1066"/>
    </location>
</feature>
<feature type="compositionally biased region" description="Basic and acidic residues" evidence="2">
    <location>
        <begin position="515"/>
        <end position="526"/>
    </location>
</feature>
<dbReference type="Proteomes" id="UP000078541">
    <property type="component" value="Unassembled WGS sequence"/>
</dbReference>
<name>A0A195EWD4_9HYME</name>
<feature type="compositionally biased region" description="Basic residues" evidence="2">
    <location>
        <begin position="723"/>
        <end position="734"/>
    </location>
</feature>
<feature type="compositionally biased region" description="Polar residues" evidence="2">
    <location>
        <begin position="32"/>
        <end position="48"/>
    </location>
</feature>
<feature type="compositionally biased region" description="Polar residues" evidence="2">
    <location>
        <begin position="183"/>
        <end position="201"/>
    </location>
</feature>
<feature type="compositionally biased region" description="Polar residues" evidence="2">
    <location>
        <begin position="431"/>
        <end position="440"/>
    </location>
</feature>
<gene>
    <name evidence="3" type="ORF">ALC56_13318</name>
</gene>
<feature type="region of interest" description="Disordered" evidence="2">
    <location>
        <begin position="555"/>
        <end position="579"/>
    </location>
</feature>
<evidence type="ECO:0000256" key="1">
    <source>
        <dbReference type="SAM" id="Coils"/>
    </source>
</evidence>
<feature type="region of interest" description="Disordered" evidence="2">
    <location>
        <begin position="402"/>
        <end position="543"/>
    </location>
</feature>
<feature type="compositionally biased region" description="Basic residues" evidence="2">
    <location>
        <begin position="706"/>
        <end position="715"/>
    </location>
</feature>
<feature type="region of interest" description="Disordered" evidence="2">
    <location>
        <begin position="950"/>
        <end position="1078"/>
    </location>
</feature>
<dbReference type="EMBL" id="KQ981953">
    <property type="protein sequence ID" value="KYN32461.1"/>
    <property type="molecule type" value="Genomic_DNA"/>
</dbReference>
<feature type="region of interest" description="Disordered" evidence="2">
    <location>
        <begin position="75"/>
        <end position="111"/>
    </location>
</feature>
<dbReference type="AlphaFoldDB" id="A0A195EWD4"/>
<accession>A0A195EWD4</accession>
<feature type="compositionally biased region" description="Low complexity" evidence="2">
    <location>
        <begin position="978"/>
        <end position="990"/>
    </location>
</feature>
<feature type="compositionally biased region" description="Polar residues" evidence="2">
    <location>
        <begin position="911"/>
        <end position="922"/>
    </location>
</feature>
<feature type="compositionally biased region" description="Polar residues" evidence="2">
    <location>
        <begin position="469"/>
        <end position="483"/>
    </location>
</feature>
<organism evidence="3 4">
    <name type="scientific">Trachymyrmex septentrionalis</name>
    <dbReference type="NCBI Taxonomy" id="34720"/>
    <lineage>
        <taxon>Eukaryota</taxon>
        <taxon>Metazoa</taxon>
        <taxon>Ecdysozoa</taxon>
        <taxon>Arthropoda</taxon>
        <taxon>Hexapoda</taxon>
        <taxon>Insecta</taxon>
        <taxon>Pterygota</taxon>
        <taxon>Neoptera</taxon>
        <taxon>Endopterygota</taxon>
        <taxon>Hymenoptera</taxon>
        <taxon>Apocrita</taxon>
        <taxon>Aculeata</taxon>
        <taxon>Formicoidea</taxon>
        <taxon>Formicidae</taxon>
        <taxon>Myrmicinae</taxon>
        <taxon>Trachymyrmex</taxon>
    </lineage>
</organism>
<feature type="compositionally biased region" description="Low complexity" evidence="2">
    <location>
        <begin position="557"/>
        <end position="574"/>
    </location>
</feature>
<feature type="compositionally biased region" description="Polar residues" evidence="2">
    <location>
        <begin position="91"/>
        <end position="111"/>
    </location>
</feature>
<evidence type="ECO:0000256" key="2">
    <source>
        <dbReference type="SAM" id="MobiDB-lite"/>
    </source>
</evidence>
<feature type="compositionally biased region" description="Pro residues" evidence="2">
    <location>
        <begin position="445"/>
        <end position="457"/>
    </location>
</feature>
<feature type="region of interest" description="Disordered" evidence="2">
    <location>
        <begin position="911"/>
        <end position="938"/>
    </location>
</feature>
<feature type="compositionally biased region" description="Basic and acidic residues" evidence="2">
    <location>
        <begin position="1000"/>
        <end position="1010"/>
    </location>
</feature>
<sequence>MFGTKLRTWMEAHIVRSKKKKDRKKGDKGFDSTCNSPRSHSANRSSALHQVHPVDSPTKNVDGIRLHGGNYGATVTTSSGTSGGTAGSVSLSSPESAYSTGYSTDGTSPGTSFPPEYYINIRTGTHYFQSSGSSGAATTANNNNNNNNKIRVKRPPGNAGDHLPPAGSSILSGNGRVEDRGQPTASTTNMTRDNGQPEVRTSTPHKVWFEKRQERPLLRSFEIPRYDIFTKGERDAALLSNASHSIQPSNRSLRPRVQRHPVSFAKQEVYILEVAFIVVACITREYEWISRTLSLLEKLWCDDPFLLSSTHVPLFVAGKKIFISRIFVLLSKRGGEKVRKRYFALLFLGIHLRDSRERCIIVAKCAPGYRALMGEVKNESFLFKDCDRLRVARFHFCTMERNDRSAETSTNHGQRQHQQRQQENSHRRTESYSADSTRNNLPVPSSIPPPLVSPPVQSPRERSRIRTNPWLSANSSGSSTNGLKSRLALDESSSSSGLKLTESSGSASDVNLNGREPHGRREHRQESLSAGRSPINQNWRITSGMDLRPKISLALQRRASSSSSSSASSVTRSVRSSEDDITLNEMMGKFDESYVYEKETDILSDSDPTDCEDYIDSLSDIDTGQDGGDENDPFENDELDYIDNGSFLDLDNLECGGAGHFPNTGHCTYFTFTSELSRRGSRLRESFLKRRSKDEISQRNVNTRTGTKRQSARHRKMDDKQSEKRKKRISQRRKPNLDRCDDETANLNRVLVERMLLKNSGFNQGSRSVGGTPMCLRRRKHDVNKNLSPMRLNGNPSAIRPAVMENEIVKRRSNSISYVNGNIVRRHVTGNTYMTTFASEIALIEADKEADRKYRELILEAENILVSMQKYQSPSPCVPSPSRKLHNGLANKRVELIKNTELNIELALSKSRNSQPELQSGSIRDLEHTSPKRQFAQPCSPIHRFMERNSPANFAPKEPPPVFRQHELSKCPDSPAMTRRTTPQSSPSRSLMNQQMYRARNGEPESKDGNRSSWIALNCNGGMKPETMNTNNSLGEKIHANGMMQGSLGGGRKEFRSARETTKEEGVTSSSSDSEEKCDVRRRAPLMTFRSIDMGPIKESSSYCPQSEPVKRKVYAGSATYGRIQKTLGEHVMLRNSDGDTATDDTDDSRRSLKEKVAQLRQERLAAEANANNIQDSQFFQHQLSQLRRQMLMQTIEGLKRSLEDQSATLKQTCLEPTSLLTDELP</sequence>
<feature type="region of interest" description="Disordered" evidence="2">
    <location>
        <begin position="130"/>
        <end position="201"/>
    </location>
</feature>
<feature type="region of interest" description="Disordered" evidence="2">
    <location>
        <begin position="687"/>
        <end position="741"/>
    </location>
</feature>